<evidence type="ECO:0000259" key="16">
    <source>
        <dbReference type="Pfam" id="PF08245"/>
    </source>
</evidence>
<keyword evidence="11 12" id="KW-0961">Cell wall biogenesis/degradation</keyword>
<dbReference type="GO" id="GO:0071555">
    <property type="term" value="P:cell wall organization"/>
    <property type="evidence" value="ECO:0007669"/>
    <property type="project" value="UniProtKB-KW"/>
</dbReference>
<dbReference type="Gene3D" id="3.40.1390.10">
    <property type="entry name" value="MurE/MurF, N-terminal domain"/>
    <property type="match status" value="1"/>
</dbReference>
<comment type="cofactor">
    <cofactor evidence="12">
        <name>Mg(2+)</name>
        <dbReference type="ChEBI" id="CHEBI:18420"/>
    </cofactor>
</comment>
<dbReference type="GO" id="GO:0000287">
    <property type="term" value="F:magnesium ion binding"/>
    <property type="evidence" value="ECO:0007669"/>
    <property type="project" value="UniProtKB-UniRule"/>
</dbReference>
<keyword evidence="18" id="KW-1185">Reference proteome</keyword>
<feature type="domain" description="Mur ligase central" evidence="16">
    <location>
        <begin position="115"/>
        <end position="316"/>
    </location>
</feature>
<comment type="similarity">
    <text evidence="2 12">Belongs to the MurCDEF family. MurE subfamily.</text>
</comment>
<sequence>MKLSTKDYYALGIKQIYGNSERTISSITYDSRKTKRGGMFFCLTGENHDGHQFIEQAIQNGADVIIGTKGEILRRFYSTYPECTFMVTDDTRMAMGLFSAAYYDQVHRQLKTVAVTGTNGKTTVTAFVRSLLNQAGITTGSIGTAGVWNHEKKLDFEQTTNTTPESPDLHAIFNRFIGQGVEAAALEVTSIAIEQQRAAGTTFDIGVHTNLTPEHLEFHKTFENYKQAKLKLFDQVKKAVVNVNDAGMSDVILTRFRGPLFTYGIDKPADVMATKLEMDERGTAFQLHLGPYRYQIRAPIFGDYNVSNLLAAICVCLHFGIPANDIIKAIPHIKGPEGRFEVIEHQNGYKIIMDYAHTPDGLEKVLSVVQHFDYRRLILMISGIGLRSPEKRPQMAAVAETAADEVIVTVDHPGFFDRKKILNDVFKGFRRPGALQLHQEPERKKAIHTAMSLAKPGDLVLLTGLGFGGYQVIGDQKIPYSENESIESFHH</sequence>
<comment type="PTM">
    <text evidence="12">Carboxylation is probably crucial for Mg(2+) binding and, consequently, for the gamma-phosphate positioning of ATP.</text>
</comment>
<evidence type="ECO:0000256" key="5">
    <source>
        <dbReference type="ARBA" id="ARBA00022618"/>
    </source>
</evidence>
<dbReference type="PROSITE" id="PS01011">
    <property type="entry name" value="FOLYLPOLYGLU_SYNT_1"/>
    <property type="match status" value="1"/>
</dbReference>
<dbReference type="GO" id="GO:0005737">
    <property type="term" value="C:cytoplasm"/>
    <property type="evidence" value="ECO:0007669"/>
    <property type="project" value="UniProtKB-SubCell"/>
</dbReference>
<dbReference type="InterPro" id="IPR036615">
    <property type="entry name" value="Mur_ligase_C_dom_sf"/>
</dbReference>
<comment type="function">
    <text evidence="12">Catalyzes the addition of an amino acid to the nucleotide precursor UDP-N-acetylmuramoyl-L-alanyl-D-glutamate (UMAG) in the biosynthesis of bacterial cell-wall peptidoglycan.</text>
</comment>
<feature type="binding site" evidence="12">
    <location>
        <position position="197"/>
    </location>
    <ligand>
        <name>UDP-N-acetyl-alpha-D-muramoyl-L-alanyl-D-glutamate</name>
        <dbReference type="ChEBI" id="CHEBI:83900"/>
    </ligand>
</feature>
<evidence type="ECO:0000256" key="1">
    <source>
        <dbReference type="ARBA" id="ARBA00004752"/>
    </source>
</evidence>
<dbReference type="NCBIfam" id="TIGR01085">
    <property type="entry name" value="murE"/>
    <property type="match status" value="1"/>
</dbReference>
<geneLocation type="plasmid" evidence="17 18">
    <name>unnamed1</name>
</geneLocation>
<keyword evidence="17" id="KW-0614">Plasmid</keyword>
<evidence type="ECO:0000256" key="10">
    <source>
        <dbReference type="ARBA" id="ARBA00023306"/>
    </source>
</evidence>
<dbReference type="InterPro" id="IPR005761">
    <property type="entry name" value="UDP-N-AcMur-Glu-dNH2Pim_ligase"/>
</dbReference>
<reference evidence="17 18" key="1">
    <citation type="submission" date="2017-02" db="EMBL/GenBank/DDBJ databases">
        <title>The complete genomic sequence of a novel cold adapted crude oil-degrading bacterium Planococcus qaidamina Y42.</title>
        <authorList>
            <person name="Yang R."/>
        </authorList>
    </citation>
    <scope>NUCLEOTIDE SEQUENCE [LARGE SCALE GENOMIC DNA]</scope>
    <source>
        <strain evidence="17 18">Y42</strain>
        <plasmid evidence="17 18">unnamed1</plasmid>
    </source>
</reference>
<evidence type="ECO:0000313" key="17">
    <source>
        <dbReference type="EMBL" id="AQQ55453.1"/>
    </source>
</evidence>
<dbReference type="OrthoDB" id="9800958at2"/>
<feature type="domain" description="Mur ligase C-terminal" evidence="15">
    <location>
        <begin position="338"/>
        <end position="464"/>
    </location>
</feature>
<dbReference type="InterPro" id="IPR035911">
    <property type="entry name" value="MurE/MurF_N"/>
</dbReference>
<keyword evidence="4 12" id="KW-0436">Ligase</keyword>
<dbReference type="NCBIfam" id="NF001126">
    <property type="entry name" value="PRK00139.1-4"/>
    <property type="match status" value="1"/>
</dbReference>
<dbReference type="Pfam" id="PF01225">
    <property type="entry name" value="Mur_ligase"/>
    <property type="match status" value="1"/>
</dbReference>
<dbReference type="EMBL" id="CP019641">
    <property type="protein sequence ID" value="AQQ55453.1"/>
    <property type="molecule type" value="Genomic_DNA"/>
</dbReference>
<dbReference type="GO" id="GO:0005524">
    <property type="term" value="F:ATP binding"/>
    <property type="evidence" value="ECO:0007669"/>
    <property type="project" value="UniProtKB-UniRule"/>
</dbReference>
<evidence type="ECO:0000259" key="14">
    <source>
        <dbReference type="Pfam" id="PF01225"/>
    </source>
</evidence>
<dbReference type="AlphaFoldDB" id="A0A1Q2L4W2"/>
<gene>
    <name evidence="12" type="primary">murE</name>
    <name evidence="17" type="ORF">B0X71_20040</name>
</gene>
<dbReference type="InterPro" id="IPR036565">
    <property type="entry name" value="Mur-like_cat_sf"/>
</dbReference>
<evidence type="ECO:0000256" key="11">
    <source>
        <dbReference type="ARBA" id="ARBA00023316"/>
    </source>
</evidence>
<accession>A0A1Q2L4W2</accession>
<keyword evidence="12" id="KW-0460">Magnesium</keyword>
<keyword evidence="9 12" id="KW-0573">Peptidoglycan synthesis</keyword>
<dbReference type="PANTHER" id="PTHR23135">
    <property type="entry name" value="MUR LIGASE FAMILY MEMBER"/>
    <property type="match status" value="1"/>
</dbReference>
<feature type="binding site" evidence="12">
    <location>
        <begin position="162"/>
        <end position="163"/>
    </location>
    <ligand>
        <name>UDP-N-acetyl-alpha-D-muramoyl-L-alanyl-D-glutamate</name>
        <dbReference type="ChEBI" id="CHEBI:83900"/>
    </ligand>
</feature>
<evidence type="ECO:0000256" key="9">
    <source>
        <dbReference type="ARBA" id="ARBA00022984"/>
    </source>
</evidence>
<evidence type="ECO:0000256" key="3">
    <source>
        <dbReference type="ARBA" id="ARBA00022490"/>
    </source>
</evidence>
<dbReference type="InterPro" id="IPR000713">
    <property type="entry name" value="Mur_ligase_N"/>
</dbReference>
<evidence type="ECO:0000256" key="8">
    <source>
        <dbReference type="ARBA" id="ARBA00022960"/>
    </source>
</evidence>
<keyword evidence="5 12" id="KW-0132">Cell division</keyword>
<dbReference type="UniPathway" id="UPA00219"/>
<dbReference type="PANTHER" id="PTHR23135:SF4">
    <property type="entry name" value="UDP-N-ACETYLMURAMOYL-L-ALANYL-D-GLUTAMATE--2,6-DIAMINOPIMELATE LIGASE MURE HOMOLOG, CHLOROPLASTIC"/>
    <property type="match status" value="1"/>
</dbReference>
<feature type="binding site" evidence="12">
    <location>
        <position position="31"/>
    </location>
    <ligand>
        <name>UDP-N-acetyl-alpha-D-muramoyl-L-alanyl-D-glutamate</name>
        <dbReference type="ChEBI" id="CHEBI:83900"/>
    </ligand>
</feature>
<keyword evidence="7 12" id="KW-0067">ATP-binding</keyword>
<dbReference type="GO" id="GO:0051301">
    <property type="term" value="P:cell division"/>
    <property type="evidence" value="ECO:0007669"/>
    <property type="project" value="UniProtKB-KW"/>
</dbReference>
<dbReference type="GO" id="GO:0009252">
    <property type="term" value="P:peptidoglycan biosynthetic process"/>
    <property type="evidence" value="ECO:0007669"/>
    <property type="project" value="UniProtKB-UniRule"/>
</dbReference>
<comment type="pathway">
    <text evidence="1 12 13">Cell wall biogenesis; peptidoglycan biosynthesis.</text>
</comment>
<dbReference type="SUPFAM" id="SSF53623">
    <property type="entry name" value="MurD-like peptide ligases, catalytic domain"/>
    <property type="match status" value="1"/>
</dbReference>
<organism evidence="17 18">
    <name type="scientific">Planococcus lenghuensis</name>
    <dbReference type="NCBI Taxonomy" id="2213202"/>
    <lineage>
        <taxon>Bacteria</taxon>
        <taxon>Bacillati</taxon>
        <taxon>Bacillota</taxon>
        <taxon>Bacilli</taxon>
        <taxon>Bacillales</taxon>
        <taxon>Caryophanaceae</taxon>
        <taxon>Planococcus</taxon>
    </lineage>
</organism>
<evidence type="ECO:0000256" key="4">
    <source>
        <dbReference type="ARBA" id="ARBA00022598"/>
    </source>
</evidence>
<feature type="binding site" evidence="12">
    <location>
        <position position="161"/>
    </location>
    <ligand>
        <name>UDP-N-acetyl-alpha-D-muramoyl-L-alanyl-D-glutamate</name>
        <dbReference type="ChEBI" id="CHEBI:83900"/>
    </ligand>
</feature>
<dbReference type="HAMAP" id="MF_00208">
    <property type="entry name" value="MurE"/>
    <property type="match status" value="1"/>
</dbReference>
<dbReference type="Pfam" id="PF08245">
    <property type="entry name" value="Mur_ligase_M"/>
    <property type="match status" value="1"/>
</dbReference>
<evidence type="ECO:0000256" key="6">
    <source>
        <dbReference type="ARBA" id="ARBA00022741"/>
    </source>
</evidence>
<proteinExistence type="inferred from homology"/>
<feature type="domain" description="Mur ligase N-terminal catalytic" evidence="14">
    <location>
        <begin position="23"/>
        <end position="73"/>
    </location>
</feature>
<feature type="modified residue" description="N6-carboxylysine" evidence="12">
    <location>
        <position position="229"/>
    </location>
</feature>
<dbReference type="Pfam" id="PF02875">
    <property type="entry name" value="Mur_ligase_C"/>
    <property type="match status" value="1"/>
</dbReference>
<keyword evidence="8 12" id="KW-0133">Cell shape</keyword>
<feature type="binding site" evidence="12">
    <location>
        <position position="195"/>
    </location>
    <ligand>
        <name>UDP-N-acetyl-alpha-D-muramoyl-L-alanyl-D-glutamate</name>
        <dbReference type="ChEBI" id="CHEBI:83900"/>
    </ligand>
</feature>
<keyword evidence="10 12" id="KW-0131">Cell cycle</keyword>
<keyword evidence="3 12" id="KW-0963">Cytoplasm</keyword>
<dbReference type="InterPro" id="IPR013221">
    <property type="entry name" value="Mur_ligase_cen"/>
</dbReference>
<dbReference type="Gene3D" id="3.40.1190.10">
    <property type="entry name" value="Mur-like, catalytic domain"/>
    <property type="match status" value="1"/>
</dbReference>
<dbReference type="Proteomes" id="UP000188184">
    <property type="component" value="Plasmid unnamed1"/>
</dbReference>
<comment type="caution">
    <text evidence="12">Lacks conserved residue(s) required for the propagation of feature annotation.</text>
</comment>
<dbReference type="GO" id="GO:0008360">
    <property type="term" value="P:regulation of cell shape"/>
    <property type="evidence" value="ECO:0007669"/>
    <property type="project" value="UniProtKB-KW"/>
</dbReference>
<dbReference type="InterPro" id="IPR018109">
    <property type="entry name" value="Folylpolyglutamate_synth_CS"/>
</dbReference>
<dbReference type="InterPro" id="IPR004101">
    <property type="entry name" value="Mur_ligase_C"/>
</dbReference>
<evidence type="ECO:0000256" key="12">
    <source>
        <dbReference type="HAMAP-Rule" id="MF_00208"/>
    </source>
</evidence>
<evidence type="ECO:0000256" key="2">
    <source>
        <dbReference type="ARBA" id="ARBA00005898"/>
    </source>
</evidence>
<dbReference type="Gene3D" id="3.90.190.20">
    <property type="entry name" value="Mur ligase, C-terminal domain"/>
    <property type="match status" value="1"/>
</dbReference>
<dbReference type="EC" id="6.3.2.-" evidence="12"/>
<keyword evidence="6 12" id="KW-0547">Nucleotide-binding</keyword>
<dbReference type="KEGG" id="pmar:B0X71_20040"/>
<evidence type="ECO:0000259" key="15">
    <source>
        <dbReference type="Pfam" id="PF02875"/>
    </source>
</evidence>
<dbReference type="GO" id="GO:0004326">
    <property type="term" value="F:tetrahydrofolylpolyglutamate synthase activity"/>
    <property type="evidence" value="ECO:0007669"/>
    <property type="project" value="InterPro"/>
</dbReference>
<evidence type="ECO:0000313" key="18">
    <source>
        <dbReference type="Proteomes" id="UP000188184"/>
    </source>
</evidence>
<dbReference type="SUPFAM" id="SSF63418">
    <property type="entry name" value="MurE/MurF N-terminal domain"/>
    <property type="match status" value="1"/>
</dbReference>
<comment type="subcellular location">
    <subcellularLocation>
        <location evidence="12 13">Cytoplasm</location>
    </subcellularLocation>
</comment>
<name>A0A1Q2L4W2_9BACL</name>
<feature type="binding site" evidence="12">
    <location>
        <begin position="117"/>
        <end position="123"/>
    </location>
    <ligand>
        <name>ATP</name>
        <dbReference type="ChEBI" id="CHEBI:30616"/>
    </ligand>
</feature>
<evidence type="ECO:0000256" key="13">
    <source>
        <dbReference type="RuleBase" id="RU004135"/>
    </source>
</evidence>
<dbReference type="SUPFAM" id="SSF53244">
    <property type="entry name" value="MurD-like peptide ligases, peptide-binding domain"/>
    <property type="match status" value="1"/>
</dbReference>
<feature type="binding site" evidence="12">
    <location>
        <position position="189"/>
    </location>
    <ligand>
        <name>UDP-N-acetyl-alpha-D-muramoyl-L-alanyl-D-glutamate</name>
        <dbReference type="ChEBI" id="CHEBI:83900"/>
    </ligand>
</feature>
<protein>
    <recommendedName>
        <fullName evidence="12">UDP-N-acetylmuramyl-tripeptide synthetase</fullName>
        <ecNumber evidence="12">6.3.2.-</ecNumber>
    </recommendedName>
    <alternativeName>
        <fullName evidence="12">UDP-MurNAc-tripeptide synthetase</fullName>
    </alternativeName>
</protein>
<evidence type="ECO:0000256" key="7">
    <source>
        <dbReference type="ARBA" id="ARBA00022840"/>
    </source>
</evidence>
<dbReference type="RefSeq" id="WP_156890003.1">
    <property type="nucleotide sequence ID" value="NZ_CP019641.1"/>
</dbReference>